<protein>
    <recommendedName>
        <fullName evidence="9">Ion-translocating oxidoreductase complex subunit E</fullName>
        <ecNumber evidence="9">7.-.-.-</ecNumber>
    </recommendedName>
    <alternativeName>
        <fullName evidence="9">Rnf electron transport complex subunit E</fullName>
    </alternativeName>
</protein>
<proteinExistence type="inferred from homology"/>
<keyword evidence="9" id="KW-1003">Cell membrane</keyword>
<dbReference type="EC" id="7.-.-.-" evidence="9"/>
<keyword evidence="7 9" id="KW-1133">Transmembrane helix</keyword>
<keyword evidence="5 9" id="KW-1278">Translocase</keyword>
<comment type="subunit">
    <text evidence="9">The complex is composed of six subunits: RnfA, RnfB, RnfC, RnfD, RnfE and RnfG.</text>
</comment>
<dbReference type="InterPro" id="IPR010968">
    <property type="entry name" value="RnfE"/>
</dbReference>
<feature type="transmembrane region" description="Helical" evidence="9">
    <location>
        <begin position="142"/>
        <end position="166"/>
    </location>
</feature>
<dbReference type="InterPro" id="IPR003667">
    <property type="entry name" value="NqrDE/RnfAE"/>
</dbReference>
<keyword evidence="8 9" id="KW-0472">Membrane</keyword>
<comment type="subcellular location">
    <subcellularLocation>
        <location evidence="9">Cell inner membrane</location>
        <topology evidence="9">Multi-pass membrane protein</topology>
    </subcellularLocation>
    <subcellularLocation>
        <location evidence="1">Endomembrane system</location>
        <topology evidence="1">Multi-pass membrane protein</topology>
    </subcellularLocation>
</comment>
<evidence type="ECO:0000256" key="3">
    <source>
        <dbReference type="ARBA" id="ARBA00022519"/>
    </source>
</evidence>
<evidence type="ECO:0000256" key="8">
    <source>
        <dbReference type="ARBA" id="ARBA00023136"/>
    </source>
</evidence>
<dbReference type="PANTHER" id="PTHR30586:SF0">
    <property type="entry name" value="ION-TRANSLOCATING OXIDOREDUCTASE COMPLEX SUBUNIT E"/>
    <property type="match status" value="1"/>
</dbReference>
<feature type="transmembrane region" description="Helical" evidence="9">
    <location>
        <begin position="112"/>
        <end position="130"/>
    </location>
</feature>
<dbReference type="Proteomes" id="UP000092544">
    <property type="component" value="Unassembled WGS sequence"/>
</dbReference>
<dbReference type="EMBL" id="FLOB01000014">
    <property type="protein sequence ID" value="SBS36703.1"/>
    <property type="molecule type" value="Genomic_DNA"/>
</dbReference>
<comment type="function">
    <text evidence="9">Part of a membrane-bound complex that couples electron transfer with translocation of ions across the membrane.</text>
</comment>
<keyword evidence="3 9" id="KW-0997">Cell inner membrane</keyword>
<dbReference type="OrthoDB" id="9782945at2"/>
<accession>A0A1A8TRH4</accession>
<gene>
    <name evidence="9 11" type="primary">rnfE</name>
    <name evidence="11" type="ORF">MSP8886_03813</name>
</gene>
<evidence type="ECO:0000256" key="6">
    <source>
        <dbReference type="ARBA" id="ARBA00022982"/>
    </source>
</evidence>
<feature type="transmembrane region" description="Helical" evidence="9">
    <location>
        <begin position="87"/>
        <end position="106"/>
    </location>
</feature>
<dbReference type="NCBIfam" id="TIGR01948">
    <property type="entry name" value="rnfE"/>
    <property type="match status" value="1"/>
</dbReference>
<reference evidence="11 12" key="1">
    <citation type="submission" date="2016-06" db="EMBL/GenBank/DDBJ databases">
        <authorList>
            <person name="Kjaerup R.B."/>
            <person name="Dalgaard T.S."/>
            <person name="Juul-Madsen H.R."/>
        </authorList>
    </citation>
    <scope>NUCLEOTIDE SEQUENCE [LARGE SCALE GENOMIC DNA]</scope>
    <source>
        <strain evidence="11 12">CECT 8886</strain>
    </source>
</reference>
<keyword evidence="12" id="KW-1185">Reference proteome</keyword>
<name>A0A1A8TRH4_9GAMM</name>
<dbReference type="PANTHER" id="PTHR30586">
    <property type="entry name" value="ELECTRON TRANSPORT COMPLEX PROTEIN RNFE"/>
    <property type="match status" value="1"/>
</dbReference>
<dbReference type="RefSeq" id="WP_067019588.1">
    <property type="nucleotide sequence ID" value="NZ_FLOB01000014.1"/>
</dbReference>
<dbReference type="GO" id="GO:0022900">
    <property type="term" value="P:electron transport chain"/>
    <property type="evidence" value="ECO:0007669"/>
    <property type="project" value="UniProtKB-UniRule"/>
</dbReference>
<evidence type="ECO:0000313" key="11">
    <source>
        <dbReference type="EMBL" id="SBS36703.1"/>
    </source>
</evidence>
<dbReference type="PIRSF" id="PIRSF006102">
    <property type="entry name" value="NQR_DE"/>
    <property type="match status" value="1"/>
</dbReference>
<keyword evidence="2 9" id="KW-0813">Transport</keyword>
<evidence type="ECO:0000256" key="10">
    <source>
        <dbReference type="SAM" id="MobiDB-lite"/>
    </source>
</evidence>
<comment type="similarity">
    <text evidence="9">Belongs to the NqrDE/RnfAE family.</text>
</comment>
<evidence type="ECO:0000256" key="7">
    <source>
        <dbReference type="ARBA" id="ARBA00022989"/>
    </source>
</evidence>
<feature type="transmembrane region" description="Helical" evidence="9">
    <location>
        <begin position="40"/>
        <end position="67"/>
    </location>
</feature>
<evidence type="ECO:0000313" key="12">
    <source>
        <dbReference type="Proteomes" id="UP000092544"/>
    </source>
</evidence>
<evidence type="ECO:0000256" key="5">
    <source>
        <dbReference type="ARBA" id="ARBA00022967"/>
    </source>
</evidence>
<feature type="region of interest" description="Disordered" evidence="10">
    <location>
        <begin position="231"/>
        <end position="255"/>
    </location>
</feature>
<dbReference type="Pfam" id="PF02508">
    <property type="entry name" value="Rnf-Nqr"/>
    <property type="match status" value="1"/>
</dbReference>
<dbReference type="GO" id="GO:0012505">
    <property type="term" value="C:endomembrane system"/>
    <property type="evidence" value="ECO:0007669"/>
    <property type="project" value="UniProtKB-SubCell"/>
</dbReference>
<organism evidence="11 12">
    <name type="scientific">Marinomonas spartinae</name>
    <dbReference type="NCBI Taxonomy" id="1792290"/>
    <lineage>
        <taxon>Bacteria</taxon>
        <taxon>Pseudomonadati</taxon>
        <taxon>Pseudomonadota</taxon>
        <taxon>Gammaproteobacteria</taxon>
        <taxon>Oceanospirillales</taxon>
        <taxon>Oceanospirillaceae</taxon>
        <taxon>Marinomonas</taxon>
    </lineage>
</organism>
<sequence>MSADEQILTSDATPNNKASANYTEIIYNGLWKNNPALVQLLGLCPMLAVTSTVVNALGLGLATTAVLMGSNMAVSLIRNYVADAVRLPAFVMIIASFTTCIQMIMQAYTYELYQILGIFIPLIVTNCVILGRADSFASRNPVLPSILDGMMMGLGFTSILIVLGGMRELIGQGTLFSDMQLLFGSSAAHWKIVVFHDYPNVLFALLPPGAFIGLGILIAMKNYLDESQKKRLAEQKPTQGSATSKRVRVTGQAAS</sequence>
<feature type="transmembrane region" description="Helical" evidence="9">
    <location>
        <begin position="201"/>
        <end position="220"/>
    </location>
</feature>
<evidence type="ECO:0000256" key="9">
    <source>
        <dbReference type="HAMAP-Rule" id="MF_00478"/>
    </source>
</evidence>
<dbReference type="HAMAP" id="MF_00478">
    <property type="entry name" value="RsxE_RnfE"/>
    <property type="match status" value="1"/>
</dbReference>
<evidence type="ECO:0000256" key="4">
    <source>
        <dbReference type="ARBA" id="ARBA00022692"/>
    </source>
</evidence>
<dbReference type="NCBIfam" id="NF009070">
    <property type="entry name" value="PRK12405.1"/>
    <property type="match status" value="1"/>
</dbReference>
<dbReference type="GO" id="GO:0005886">
    <property type="term" value="C:plasma membrane"/>
    <property type="evidence" value="ECO:0007669"/>
    <property type="project" value="UniProtKB-SubCell"/>
</dbReference>
<keyword evidence="6 9" id="KW-0249">Electron transport</keyword>
<dbReference type="STRING" id="1792290.MSP8886_03813"/>
<evidence type="ECO:0000256" key="1">
    <source>
        <dbReference type="ARBA" id="ARBA00004127"/>
    </source>
</evidence>
<evidence type="ECO:0000256" key="2">
    <source>
        <dbReference type="ARBA" id="ARBA00022448"/>
    </source>
</evidence>
<keyword evidence="4 9" id="KW-0812">Transmembrane</keyword>
<dbReference type="AlphaFoldDB" id="A0A1A8TRH4"/>